<evidence type="ECO:0000313" key="2">
    <source>
        <dbReference type="EMBL" id="QAB14388.1"/>
    </source>
</evidence>
<dbReference type="KEGG" id="htr:EPV75_01220"/>
<accession>A0A451G4I8</accession>
<dbReference type="Proteomes" id="UP000285478">
    <property type="component" value="Chromosome"/>
</dbReference>
<dbReference type="RefSeq" id="WP_128384201.1">
    <property type="nucleotide sequence ID" value="NZ_CP035033.1"/>
</dbReference>
<proteinExistence type="predicted"/>
<evidence type="ECO:0000313" key="3">
    <source>
        <dbReference type="Proteomes" id="UP000285478"/>
    </source>
</evidence>
<sequence length="321" mass="35752">MRTTHIGQLLVVFSFILISLKAWADTPQIQGQLSIDPDNISGLVITDRFMALATDEGTALQILPKRNGVYHAEPSGKITLTDTPDELDLEGLAWRKPYLYAIGSHSKKRKKIKPGASDKKNLKRLTPIHDEPSRNVLFQIQLNEALQVTAIRKRSLIPIIQHNKMLAPFITLPSKENGIDIEGLAVTKKHLYVGFRGPVFRGNLAAVLKLDLVENTFELTDPKLRLVNLNGLGIRDMMADDTQLYLLSGPVNEVPNRYQVHAWNGKPHFSAWPPLLTLENPKGKPEGLVVQKQSKSPGLVIFIVQDGVLNGGLKRYESTLK</sequence>
<feature type="domain" description="DUF3616" evidence="1">
    <location>
        <begin position="39"/>
        <end position="268"/>
    </location>
</feature>
<reference evidence="2 3" key="1">
    <citation type="journal article" date="2018" name="Environ. Microbiol.">
        <title>Genomes of ubiquitous marine and hypersaline Hydrogenovibrio, Thiomicrorhabdus and Thiomicrospira spp. encode a diversity of mechanisms to sustain chemolithoautotrophy in heterogeneous environments.</title>
        <authorList>
            <person name="Scott K.M."/>
            <person name="Williams J."/>
            <person name="Porter C.M.B."/>
            <person name="Russel S."/>
            <person name="Harmer T.L."/>
            <person name="Paul J.H."/>
            <person name="Antonen K.M."/>
            <person name="Bridges M.K."/>
            <person name="Camper G.J."/>
            <person name="Campla C.K."/>
            <person name="Casella L.G."/>
            <person name="Chase E."/>
            <person name="Conrad J.W."/>
            <person name="Cruz M.C."/>
            <person name="Dunlap D.S."/>
            <person name="Duran L."/>
            <person name="Fahsbender E.M."/>
            <person name="Goldsmith D.B."/>
            <person name="Keeley R.F."/>
            <person name="Kondoff M.R."/>
            <person name="Kussy B.I."/>
            <person name="Lane M.K."/>
            <person name="Lawler S."/>
            <person name="Leigh B.A."/>
            <person name="Lewis C."/>
            <person name="Lostal L.M."/>
            <person name="Marking D."/>
            <person name="Mancera P.A."/>
            <person name="McClenthan E.C."/>
            <person name="McIntyre E.A."/>
            <person name="Mine J.A."/>
            <person name="Modi S."/>
            <person name="Moore B.D."/>
            <person name="Morgan W.A."/>
            <person name="Nelson K.M."/>
            <person name="Nguyen K.N."/>
            <person name="Ogburn N."/>
            <person name="Parrino D.G."/>
            <person name="Pedapudi A.D."/>
            <person name="Pelham R.P."/>
            <person name="Preece A.M."/>
            <person name="Rampersad E.A."/>
            <person name="Richardson J.C."/>
            <person name="Rodgers C.M."/>
            <person name="Schaffer B.L."/>
            <person name="Sheridan N.E."/>
            <person name="Solone M.R."/>
            <person name="Staley Z.R."/>
            <person name="Tabuchi M."/>
            <person name="Waide R.J."/>
            <person name="Wanjugi P.W."/>
            <person name="Young S."/>
            <person name="Clum A."/>
            <person name="Daum C."/>
            <person name="Huntemann M."/>
            <person name="Ivanova N."/>
            <person name="Kyrpides N."/>
            <person name="Mikhailova N."/>
            <person name="Palaniappan K."/>
            <person name="Pillay M."/>
            <person name="Reddy T.B.K."/>
            <person name="Shapiro N."/>
            <person name="Stamatis D."/>
            <person name="Varghese N."/>
            <person name="Woyke T."/>
            <person name="Boden R."/>
            <person name="Freyermuth S.K."/>
            <person name="Kerfeld C.A."/>
        </authorList>
    </citation>
    <scope>NUCLEOTIDE SEQUENCE [LARGE SCALE GENOMIC DNA]</scope>
    <source>
        <strain evidence="2 3">JR-2</strain>
    </source>
</reference>
<dbReference type="AlphaFoldDB" id="A0A451G4I8"/>
<evidence type="ECO:0000259" key="1">
    <source>
        <dbReference type="Pfam" id="PF12275"/>
    </source>
</evidence>
<protein>
    <submittedName>
        <fullName evidence="2">DUF3616 domain-containing protein</fullName>
    </submittedName>
</protein>
<dbReference type="Pfam" id="PF12275">
    <property type="entry name" value="DUF3616"/>
    <property type="match status" value="1"/>
</dbReference>
<organism evidence="2 3">
    <name type="scientific">Hydrogenovibrio thermophilus</name>
    <dbReference type="NCBI Taxonomy" id="265883"/>
    <lineage>
        <taxon>Bacteria</taxon>
        <taxon>Pseudomonadati</taxon>
        <taxon>Pseudomonadota</taxon>
        <taxon>Gammaproteobacteria</taxon>
        <taxon>Thiotrichales</taxon>
        <taxon>Piscirickettsiaceae</taxon>
        <taxon>Hydrogenovibrio</taxon>
    </lineage>
</organism>
<gene>
    <name evidence="2" type="ORF">EPV75_01220</name>
</gene>
<dbReference type="InterPro" id="IPR022060">
    <property type="entry name" value="DUF3616"/>
</dbReference>
<dbReference type="EMBL" id="CP035033">
    <property type="protein sequence ID" value="QAB14388.1"/>
    <property type="molecule type" value="Genomic_DNA"/>
</dbReference>
<name>A0A451G4I8_9GAMM</name>
<keyword evidence="3" id="KW-1185">Reference proteome</keyword>